<name>A0A815VNJ1_ADIRI</name>
<dbReference type="Proteomes" id="UP000663828">
    <property type="component" value="Unassembled WGS sequence"/>
</dbReference>
<organism evidence="2 3">
    <name type="scientific">Adineta ricciae</name>
    <name type="common">Rotifer</name>
    <dbReference type="NCBI Taxonomy" id="249248"/>
    <lineage>
        <taxon>Eukaryota</taxon>
        <taxon>Metazoa</taxon>
        <taxon>Spiralia</taxon>
        <taxon>Gnathifera</taxon>
        <taxon>Rotifera</taxon>
        <taxon>Eurotatoria</taxon>
        <taxon>Bdelloidea</taxon>
        <taxon>Adinetida</taxon>
        <taxon>Adinetidae</taxon>
        <taxon>Adineta</taxon>
    </lineage>
</organism>
<dbReference type="Proteomes" id="UP000663852">
    <property type="component" value="Unassembled WGS sequence"/>
</dbReference>
<reference evidence="2" key="1">
    <citation type="submission" date="2021-02" db="EMBL/GenBank/DDBJ databases">
        <authorList>
            <person name="Nowell W R."/>
        </authorList>
    </citation>
    <scope>NUCLEOTIDE SEQUENCE</scope>
</reference>
<gene>
    <name evidence="1" type="ORF">EDS130_LOCUS39910</name>
    <name evidence="2" type="ORF">XAT740_LOCUS41431</name>
</gene>
<protein>
    <submittedName>
        <fullName evidence="2">Uncharacterized protein</fullName>
    </submittedName>
</protein>
<dbReference type="EMBL" id="CAJNOJ010000462">
    <property type="protein sequence ID" value="CAF1457131.1"/>
    <property type="molecule type" value="Genomic_DNA"/>
</dbReference>
<dbReference type="AlphaFoldDB" id="A0A815VNJ1"/>
<sequence>MQKPNGMSKYTVERYFNVAAQMYAWIEDNNPPVLRTAYGGVQLFQLPPVVANETRHDNDDLPIVNPHPFEPHDPLTFCYFLLRQLFLD</sequence>
<evidence type="ECO:0000313" key="1">
    <source>
        <dbReference type="EMBL" id="CAF1457131.1"/>
    </source>
</evidence>
<dbReference type="EMBL" id="CAJNOR010004844">
    <property type="protein sequence ID" value="CAF1530531.1"/>
    <property type="molecule type" value="Genomic_DNA"/>
</dbReference>
<proteinExistence type="predicted"/>
<evidence type="ECO:0000313" key="2">
    <source>
        <dbReference type="EMBL" id="CAF1530531.1"/>
    </source>
</evidence>
<comment type="caution">
    <text evidence="2">The sequence shown here is derived from an EMBL/GenBank/DDBJ whole genome shotgun (WGS) entry which is preliminary data.</text>
</comment>
<accession>A0A815VNJ1</accession>
<keyword evidence="3" id="KW-1185">Reference proteome</keyword>
<evidence type="ECO:0000313" key="3">
    <source>
        <dbReference type="Proteomes" id="UP000663828"/>
    </source>
</evidence>